<evidence type="ECO:0000259" key="6">
    <source>
        <dbReference type="PROSITE" id="PS50105"/>
    </source>
</evidence>
<feature type="domain" description="SAM" evidence="6">
    <location>
        <begin position="704"/>
        <end position="768"/>
    </location>
</feature>
<comment type="similarity">
    <text evidence="4">Belongs to the WD repeat POC1 family.</text>
</comment>
<dbReference type="Gene3D" id="1.10.150.50">
    <property type="entry name" value="Transcription Factor, Ets-1"/>
    <property type="match status" value="1"/>
</dbReference>
<dbReference type="PROSITE" id="PS00678">
    <property type="entry name" value="WD_REPEATS_1"/>
    <property type="match status" value="5"/>
</dbReference>
<dbReference type="InterPro" id="IPR050505">
    <property type="entry name" value="WDR55/POC1"/>
</dbReference>
<dbReference type="Proteomes" id="UP001148838">
    <property type="component" value="Unassembled WGS sequence"/>
</dbReference>
<dbReference type="Pfam" id="PF07647">
    <property type="entry name" value="SAM_2"/>
    <property type="match status" value="1"/>
</dbReference>
<dbReference type="Gene3D" id="3.30.40.10">
    <property type="entry name" value="Zinc/RING finger domain, C3HC4 (zinc finger)"/>
    <property type="match status" value="1"/>
</dbReference>
<evidence type="ECO:0000256" key="2">
    <source>
        <dbReference type="ARBA" id="ARBA00022574"/>
    </source>
</evidence>
<dbReference type="PRINTS" id="PR00320">
    <property type="entry name" value="GPROTEINBRPT"/>
</dbReference>
<feature type="repeat" description="WD" evidence="5">
    <location>
        <begin position="647"/>
        <end position="680"/>
    </location>
</feature>
<feature type="repeat" description="WD" evidence="5">
    <location>
        <begin position="277"/>
        <end position="311"/>
    </location>
</feature>
<dbReference type="Pfam" id="PF00400">
    <property type="entry name" value="WD40"/>
    <property type="match status" value="12"/>
</dbReference>
<dbReference type="EMBL" id="JAJSOF020000029">
    <property type="protein sequence ID" value="KAJ4432103.1"/>
    <property type="molecule type" value="Genomic_DNA"/>
</dbReference>
<reference evidence="8 9" key="1">
    <citation type="journal article" date="2022" name="Allergy">
        <title>Genome assembly and annotation of Periplaneta americana reveal a comprehensive cockroach allergen profile.</title>
        <authorList>
            <person name="Wang L."/>
            <person name="Xiong Q."/>
            <person name="Saelim N."/>
            <person name="Wang L."/>
            <person name="Nong W."/>
            <person name="Wan A.T."/>
            <person name="Shi M."/>
            <person name="Liu X."/>
            <person name="Cao Q."/>
            <person name="Hui J.H.L."/>
            <person name="Sookrung N."/>
            <person name="Leung T.F."/>
            <person name="Tungtrongchitr A."/>
            <person name="Tsui S.K.W."/>
        </authorList>
    </citation>
    <scope>NUCLEOTIDE SEQUENCE [LARGE SCALE GENOMIC DNA]</scope>
    <source>
        <strain evidence="8">PWHHKU_190912</strain>
    </source>
</reference>
<dbReference type="InterPro" id="IPR013761">
    <property type="entry name" value="SAM/pointed_sf"/>
</dbReference>
<protein>
    <recommendedName>
        <fullName evidence="1">WD repeat, SAM and U-box domain-containing protein 1</fullName>
    </recommendedName>
</protein>
<evidence type="ECO:0000256" key="5">
    <source>
        <dbReference type="PROSITE-ProRule" id="PRU00221"/>
    </source>
</evidence>
<evidence type="ECO:0000256" key="1">
    <source>
        <dbReference type="ARBA" id="ARBA00020894"/>
    </source>
</evidence>
<dbReference type="CDD" id="cd00200">
    <property type="entry name" value="WD40"/>
    <property type="match status" value="2"/>
</dbReference>
<dbReference type="InterPro" id="IPR003613">
    <property type="entry name" value="Ubox_domain"/>
</dbReference>
<keyword evidence="9" id="KW-1185">Reference proteome</keyword>
<evidence type="ECO:0000313" key="8">
    <source>
        <dbReference type="EMBL" id="KAJ4432103.1"/>
    </source>
</evidence>
<dbReference type="Gene3D" id="2.130.10.10">
    <property type="entry name" value="YVTN repeat-like/Quinoprotein amine dehydrogenase"/>
    <property type="match status" value="5"/>
</dbReference>
<feature type="repeat" description="WD" evidence="5">
    <location>
        <begin position="63"/>
        <end position="104"/>
    </location>
</feature>
<dbReference type="PROSITE" id="PS50105">
    <property type="entry name" value="SAM_DOMAIN"/>
    <property type="match status" value="1"/>
</dbReference>
<gene>
    <name evidence="8" type="ORF">ANN_20718</name>
</gene>
<dbReference type="SUPFAM" id="SSF50978">
    <property type="entry name" value="WD40 repeat-like"/>
    <property type="match status" value="2"/>
</dbReference>
<feature type="repeat" description="WD" evidence="5">
    <location>
        <begin position="492"/>
        <end position="533"/>
    </location>
</feature>
<feature type="domain" description="U-box" evidence="7">
    <location>
        <begin position="780"/>
        <end position="808"/>
    </location>
</feature>
<dbReference type="InterPro" id="IPR020472">
    <property type="entry name" value="WD40_PAC1"/>
</dbReference>
<dbReference type="InterPro" id="IPR015943">
    <property type="entry name" value="WD40/YVTN_repeat-like_dom_sf"/>
</dbReference>
<dbReference type="PANTHER" id="PTHR44019:SF8">
    <property type="entry name" value="POC1 CENTRIOLAR PROTEIN HOMOLOG"/>
    <property type="match status" value="1"/>
</dbReference>
<evidence type="ECO:0000259" key="7">
    <source>
        <dbReference type="PROSITE" id="PS51698"/>
    </source>
</evidence>
<dbReference type="SUPFAM" id="SSF47769">
    <property type="entry name" value="SAM/Pointed domain"/>
    <property type="match status" value="1"/>
</dbReference>
<dbReference type="InterPro" id="IPR001680">
    <property type="entry name" value="WD40_rpt"/>
</dbReference>
<evidence type="ECO:0000313" key="9">
    <source>
        <dbReference type="Proteomes" id="UP001148838"/>
    </source>
</evidence>
<proteinExistence type="inferred from homology"/>
<evidence type="ECO:0000256" key="4">
    <source>
        <dbReference type="ARBA" id="ARBA00037984"/>
    </source>
</evidence>
<keyword evidence="3" id="KW-0677">Repeat</keyword>
<organism evidence="8 9">
    <name type="scientific">Periplaneta americana</name>
    <name type="common">American cockroach</name>
    <name type="synonym">Blatta americana</name>
    <dbReference type="NCBI Taxonomy" id="6978"/>
    <lineage>
        <taxon>Eukaryota</taxon>
        <taxon>Metazoa</taxon>
        <taxon>Ecdysozoa</taxon>
        <taxon>Arthropoda</taxon>
        <taxon>Hexapoda</taxon>
        <taxon>Insecta</taxon>
        <taxon>Pterygota</taxon>
        <taxon>Neoptera</taxon>
        <taxon>Polyneoptera</taxon>
        <taxon>Dictyoptera</taxon>
        <taxon>Blattodea</taxon>
        <taxon>Blattoidea</taxon>
        <taxon>Blattidae</taxon>
        <taxon>Blattinae</taxon>
        <taxon>Periplaneta</taxon>
    </lineage>
</organism>
<sequence>MIRMMSIGEDIESLQTLQSHSSDVTCCDFGGNFCLASGSGDKTVRVWEWSPGEGYVDMAYSPLMGHKYGVTCIRFSPQGTMLATSSVDGSTMLWNVRSGVRIHTFIQVSGGAVRTCRFTPDSTLLITAGDDGSVCVWDLVHRSLVRTFQQHEGTIQSVSLTPDSYYLLTTCTLGVMKLWHASDRSDTSQGDAAVCLVSIDDAHDLGVVGSDFSPLQELLVAHSSFLCVADDDGSLSHRYLLATCGNDNEVKLWHVVVGKYVKHLDTTPCDITLHQCLEGHTSALMCVRFSPGGNYLASSSLDKTVRVWEVNGNCVAVLEGHSRYVTSCAFSRDSSLLASGSNDKSVMVWNLGGNLSVDSELVKPCSALSHFGNNNGECCNLQEQEVVKQAEVDENTVKVLQRLEEHGGTVNTCAFHSSVLLASGSGDKMVRLWVRNDEGRFEESESSPMEGHRYGINQVEFSPSGELLASCSLDGSTILWDAGSGRRGRPSFQVSGSGVRTCRFSPDGHLLVTAGDDEKAFVWSTHTMEQLMVVEGHNDAIAAAAFTPDSQYLVTACSDGHMKLWSVAPCSEQCMLTQEDAHDLGVQSCDFSPTEGTTGITHYNDSILHSVANDMQLTDHLVSRETYLQLREKKWTGKYSGECVHVLENDDSMVTACAFSGDSSLLATGSLDGSLLVWELPQQLVFKTIAATRLRSHSKRLLDWSTEDVKRWLKDLEMEDVAERVRETNLTGGQILTLCSDEILDMLQIEDEEQREKLNLQLYWLRKEDAGMPEIPLDMEIPHEFLCPITHEIMHDPVICSGERINTA</sequence>
<feature type="repeat" description="WD" evidence="5">
    <location>
        <begin position="403"/>
        <end position="433"/>
    </location>
</feature>
<dbReference type="PROSITE" id="PS50294">
    <property type="entry name" value="WD_REPEATS_REGION"/>
    <property type="match status" value="9"/>
</dbReference>
<feature type="repeat" description="WD" evidence="5">
    <location>
        <begin position="534"/>
        <end position="567"/>
    </location>
</feature>
<dbReference type="PROSITE" id="PS51698">
    <property type="entry name" value="U_BOX"/>
    <property type="match status" value="1"/>
</dbReference>
<dbReference type="PANTHER" id="PTHR44019">
    <property type="entry name" value="WD REPEAT-CONTAINING PROTEIN 55"/>
    <property type="match status" value="1"/>
</dbReference>
<keyword evidence="2 5" id="KW-0853">WD repeat</keyword>
<feature type="repeat" description="WD" evidence="5">
    <location>
        <begin position="148"/>
        <end position="189"/>
    </location>
</feature>
<dbReference type="Pfam" id="PF04564">
    <property type="entry name" value="U-box"/>
    <property type="match status" value="1"/>
</dbReference>
<dbReference type="InterPro" id="IPR019775">
    <property type="entry name" value="WD40_repeat_CS"/>
</dbReference>
<dbReference type="SMART" id="SM00320">
    <property type="entry name" value="WD40"/>
    <property type="match status" value="13"/>
</dbReference>
<feature type="repeat" description="WD" evidence="5">
    <location>
        <begin position="449"/>
        <end position="490"/>
    </location>
</feature>
<dbReference type="SUPFAM" id="SSF57850">
    <property type="entry name" value="RING/U-box"/>
    <property type="match status" value="1"/>
</dbReference>
<feature type="repeat" description="WD" evidence="5">
    <location>
        <begin position="17"/>
        <end position="48"/>
    </location>
</feature>
<dbReference type="InterPro" id="IPR013083">
    <property type="entry name" value="Znf_RING/FYVE/PHD"/>
</dbReference>
<feature type="repeat" description="WD" evidence="5">
    <location>
        <begin position="106"/>
        <end position="147"/>
    </location>
</feature>
<accession>A0ABQ8SDC8</accession>
<dbReference type="PROSITE" id="PS50082">
    <property type="entry name" value="WD_REPEATS_2"/>
    <property type="match status" value="11"/>
</dbReference>
<feature type="repeat" description="WD" evidence="5">
    <location>
        <begin position="318"/>
        <end position="351"/>
    </location>
</feature>
<name>A0ABQ8SDC8_PERAM</name>
<dbReference type="InterPro" id="IPR001660">
    <property type="entry name" value="SAM"/>
</dbReference>
<dbReference type="InterPro" id="IPR036322">
    <property type="entry name" value="WD40_repeat_dom_sf"/>
</dbReference>
<comment type="caution">
    <text evidence="8">The sequence shown here is derived from an EMBL/GenBank/DDBJ whole genome shotgun (WGS) entry which is preliminary data.</text>
</comment>
<evidence type="ECO:0000256" key="3">
    <source>
        <dbReference type="ARBA" id="ARBA00022737"/>
    </source>
</evidence>